<name>A0A8K0H1T9_9ROSA</name>
<evidence type="ECO:0000313" key="1">
    <source>
        <dbReference type="EMBL" id="KAF3444117.1"/>
    </source>
</evidence>
<dbReference type="AlphaFoldDB" id="A0A8K0H1T9"/>
<keyword evidence="2" id="KW-1185">Reference proteome</keyword>
<sequence>MSSSFTYPTCICFPRTSGGDCSASQCDPKAWLLRWNYIPPCGSERQNFNLVYEVMGSYICKFAETKESSSPPRYLIPQLSPSTMGLQPIKDPAGLEQVFVDVWLKQDGISDNKSLMFTRVTSSTRFGTSYVRIESR</sequence>
<organism evidence="1 2">
    <name type="scientific">Rhamnella rubrinervis</name>
    <dbReference type="NCBI Taxonomy" id="2594499"/>
    <lineage>
        <taxon>Eukaryota</taxon>
        <taxon>Viridiplantae</taxon>
        <taxon>Streptophyta</taxon>
        <taxon>Embryophyta</taxon>
        <taxon>Tracheophyta</taxon>
        <taxon>Spermatophyta</taxon>
        <taxon>Magnoliopsida</taxon>
        <taxon>eudicotyledons</taxon>
        <taxon>Gunneridae</taxon>
        <taxon>Pentapetalae</taxon>
        <taxon>rosids</taxon>
        <taxon>fabids</taxon>
        <taxon>Rosales</taxon>
        <taxon>Rhamnaceae</taxon>
        <taxon>rhamnoid group</taxon>
        <taxon>Rhamneae</taxon>
        <taxon>Rhamnella</taxon>
    </lineage>
</organism>
<reference evidence="1" key="1">
    <citation type="submission" date="2020-03" db="EMBL/GenBank/DDBJ databases">
        <title>A high-quality chromosome-level genome assembly of a woody plant with both climbing and erect habits, Rhamnella rubrinervis.</title>
        <authorList>
            <person name="Lu Z."/>
            <person name="Yang Y."/>
            <person name="Zhu X."/>
            <person name="Sun Y."/>
        </authorList>
    </citation>
    <scope>NUCLEOTIDE SEQUENCE</scope>
    <source>
        <strain evidence="1">BYM</strain>
        <tissue evidence="1">Leaf</tissue>
    </source>
</reference>
<accession>A0A8K0H1T9</accession>
<dbReference type="Proteomes" id="UP000796880">
    <property type="component" value="Unassembled WGS sequence"/>
</dbReference>
<protein>
    <submittedName>
        <fullName evidence="1">Uncharacterized protein</fullName>
    </submittedName>
</protein>
<evidence type="ECO:0000313" key="2">
    <source>
        <dbReference type="Proteomes" id="UP000796880"/>
    </source>
</evidence>
<proteinExistence type="predicted"/>
<dbReference type="EMBL" id="VOIH02000006">
    <property type="protein sequence ID" value="KAF3444117.1"/>
    <property type="molecule type" value="Genomic_DNA"/>
</dbReference>
<comment type="caution">
    <text evidence="1">The sequence shown here is derived from an EMBL/GenBank/DDBJ whole genome shotgun (WGS) entry which is preliminary data.</text>
</comment>
<gene>
    <name evidence="1" type="ORF">FNV43_RR13807</name>
</gene>